<dbReference type="Proteomes" id="UP001457282">
    <property type="component" value="Unassembled WGS sequence"/>
</dbReference>
<name>A0AAW1XYI4_RUBAR</name>
<gene>
    <name evidence="1" type="ORF">M0R45_017498</name>
</gene>
<accession>A0AAW1XYI4</accession>
<organism evidence="1 2">
    <name type="scientific">Rubus argutus</name>
    <name type="common">Southern blackberry</name>
    <dbReference type="NCBI Taxonomy" id="59490"/>
    <lineage>
        <taxon>Eukaryota</taxon>
        <taxon>Viridiplantae</taxon>
        <taxon>Streptophyta</taxon>
        <taxon>Embryophyta</taxon>
        <taxon>Tracheophyta</taxon>
        <taxon>Spermatophyta</taxon>
        <taxon>Magnoliopsida</taxon>
        <taxon>eudicotyledons</taxon>
        <taxon>Gunneridae</taxon>
        <taxon>Pentapetalae</taxon>
        <taxon>rosids</taxon>
        <taxon>fabids</taxon>
        <taxon>Rosales</taxon>
        <taxon>Rosaceae</taxon>
        <taxon>Rosoideae</taxon>
        <taxon>Rosoideae incertae sedis</taxon>
        <taxon>Rubus</taxon>
    </lineage>
</organism>
<sequence>MASQLTSHYRSGHQHSCIGAIDHSLKNQLRFVIGPLHQFLQDMHRIESPASTDPMDTEANPHLTQMYMEARGS</sequence>
<protein>
    <submittedName>
        <fullName evidence="1">Uncharacterized protein</fullName>
    </submittedName>
</protein>
<evidence type="ECO:0000313" key="2">
    <source>
        <dbReference type="Proteomes" id="UP001457282"/>
    </source>
</evidence>
<comment type="caution">
    <text evidence="1">The sequence shown here is derived from an EMBL/GenBank/DDBJ whole genome shotgun (WGS) entry which is preliminary data.</text>
</comment>
<dbReference type="AlphaFoldDB" id="A0AAW1XYI4"/>
<reference evidence="1 2" key="1">
    <citation type="journal article" date="2023" name="G3 (Bethesda)">
        <title>A chromosome-length genome assembly and annotation of blackberry (Rubus argutus, cv. 'Hillquist').</title>
        <authorList>
            <person name="Bruna T."/>
            <person name="Aryal R."/>
            <person name="Dudchenko O."/>
            <person name="Sargent D.J."/>
            <person name="Mead D."/>
            <person name="Buti M."/>
            <person name="Cavallini A."/>
            <person name="Hytonen T."/>
            <person name="Andres J."/>
            <person name="Pham M."/>
            <person name="Weisz D."/>
            <person name="Mascagni F."/>
            <person name="Usai G."/>
            <person name="Natali L."/>
            <person name="Bassil N."/>
            <person name="Fernandez G.E."/>
            <person name="Lomsadze A."/>
            <person name="Armour M."/>
            <person name="Olukolu B."/>
            <person name="Poorten T."/>
            <person name="Britton C."/>
            <person name="Davik J."/>
            <person name="Ashrafi H."/>
            <person name="Aiden E.L."/>
            <person name="Borodovsky M."/>
            <person name="Worthington M."/>
        </authorList>
    </citation>
    <scope>NUCLEOTIDE SEQUENCE [LARGE SCALE GENOMIC DNA]</scope>
    <source>
        <strain evidence="1">PI 553951</strain>
    </source>
</reference>
<dbReference type="EMBL" id="JBEDUW010000003">
    <property type="protein sequence ID" value="KAK9940858.1"/>
    <property type="molecule type" value="Genomic_DNA"/>
</dbReference>
<keyword evidence="2" id="KW-1185">Reference proteome</keyword>
<proteinExistence type="predicted"/>
<evidence type="ECO:0000313" key="1">
    <source>
        <dbReference type="EMBL" id="KAK9940858.1"/>
    </source>
</evidence>